<sequence length="56" mass="6465">MWDGTKDGRGASVWLRFYSGRVEGLASYEGTNSYGADIWQFQLCKGYTRYDCSPWQ</sequence>
<dbReference type="EMBL" id="FOYL01000027">
    <property type="protein sequence ID" value="SFR30083.1"/>
    <property type="molecule type" value="Genomic_DNA"/>
</dbReference>
<dbReference type="Proteomes" id="UP000198583">
    <property type="component" value="Unassembled WGS sequence"/>
</dbReference>
<keyword evidence="2" id="KW-1185">Reference proteome</keyword>
<organism evidence="1 2">
    <name type="scientific">Lentzea waywayandensis</name>
    <dbReference type="NCBI Taxonomy" id="84724"/>
    <lineage>
        <taxon>Bacteria</taxon>
        <taxon>Bacillati</taxon>
        <taxon>Actinomycetota</taxon>
        <taxon>Actinomycetes</taxon>
        <taxon>Pseudonocardiales</taxon>
        <taxon>Pseudonocardiaceae</taxon>
        <taxon>Lentzea</taxon>
    </lineage>
</organism>
<protein>
    <submittedName>
        <fullName evidence="1">Uncharacterized protein</fullName>
    </submittedName>
</protein>
<evidence type="ECO:0000313" key="2">
    <source>
        <dbReference type="Proteomes" id="UP000198583"/>
    </source>
</evidence>
<gene>
    <name evidence="1" type="ORF">SAMN04488564_12719</name>
</gene>
<dbReference type="AlphaFoldDB" id="A0A1I6FJF9"/>
<evidence type="ECO:0000313" key="1">
    <source>
        <dbReference type="EMBL" id="SFR30083.1"/>
    </source>
</evidence>
<accession>A0A1I6FJF9</accession>
<proteinExistence type="predicted"/>
<reference evidence="2" key="1">
    <citation type="submission" date="2016-10" db="EMBL/GenBank/DDBJ databases">
        <authorList>
            <person name="Varghese N."/>
            <person name="Submissions S."/>
        </authorList>
    </citation>
    <scope>NUCLEOTIDE SEQUENCE [LARGE SCALE GENOMIC DNA]</scope>
    <source>
        <strain evidence="2">DSM 44232</strain>
    </source>
</reference>
<name>A0A1I6FJF9_9PSEU</name>